<dbReference type="RefSeq" id="WP_173477491.1">
    <property type="nucleotide sequence ID" value="NZ_CABIWY010000004.1"/>
</dbReference>
<dbReference type="Proteomes" id="UP000095439">
    <property type="component" value="Unassembled WGS sequence"/>
</dbReference>
<dbReference type="Pfam" id="PF00080">
    <property type="entry name" value="Sod_Cu"/>
    <property type="match status" value="1"/>
</dbReference>
<evidence type="ECO:0000313" key="4">
    <source>
        <dbReference type="EMBL" id="CUN71354.1"/>
    </source>
</evidence>
<dbReference type="EMBL" id="CYYY01000004">
    <property type="protein sequence ID" value="CUN71354.1"/>
    <property type="molecule type" value="Genomic_DNA"/>
</dbReference>
<evidence type="ECO:0000313" key="5">
    <source>
        <dbReference type="Proteomes" id="UP000095439"/>
    </source>
</evidence>
<dbReference type="SUPFAM" id="SSF49329">
    <property type="entry name" value="Cu,Zn superoxide dismutase-like"/>
    <property type="match status" value="1"/>
</dbReference>
<sequence>MIYKAIQGLPQAHARIKGSKEYPDIRGNVYLYEVYNGTVLLGELMGIPEELEKKYGGFFGFHIHEGNACTGDSQDPFADTKGHYNPEKEEHPRHAGDLPPVLSNDGTAWMEIYTGRFYPMDVVGRTIVLHEMSDDFKTQPSGDSGMKIACGEIKAWEQECKNKNGNE</sequence>
<dbReference type="Gene3D" id="2.60.40.200">
    <property type="entry name" value="Superoxide dismutase, copper/zinc binding domain"/>
    <property type="match status" value="1"/>
</dbReference>
<protein>
    <submittedName>
        <fullName evidence="4">Superoxide dismutase-like protein yojM</fullName>
    </submittedName>
</protein>
<feature type="region of interest" description="Disordered" evidence="2">
    <location>
        <begin position="72"/>
        <end position="100"/>
    </location>
</feature>
<dbReference type="GO" id="GO:0005507">
    <property type="term" value="F:copper ion binding"/>
    <property type="evidence" value="ECO:0007669"/>
    <property type="project" value="InterPro"/>
</dbReference>
<evidence type="ECO:0000256" key="2">
    <source>
        <dbReference type="SAM" id="MobiDB-lite"/>
    </source>
</evidence>
<feature type="domain" description="Superoxide dismutase copper/zinc binding" evidence="3">
    <location>
        <begin position="27"/>
        <end position="153"/>
    </location>
</feature>
<dbReference type="InterPro" id="IPR001424">
    <property type="entry name" value="SOD_Cu_Zn_dom"/>
</dbReference>
<accession>A0A173Z4Z7</accession>
<dbReference type="InterPro" id="IPR024134">
    <property type="entry name" value="SOD_Cu/Zn_/chaperone"/>
</dbReference>
<comment type="similarity">
    <text evidence="1">Belongs to the Cu-Zn superoxide dismutase family.</text>
</comment>
<organism evidence="4 5">
    <name type="scientific">Dorea longicatena</name>
    <dbReference type="NCBI Taxonomy" id="88431"/>
    <lineage>
        <taxon>Bacteria</taxon>
        <taxon>Bacillati</taxon>
        <taxon>Bacillota</taxon>
        <taxon>Clostridia</taxon>
        <taxon>Lachnospirales</taxon>
        <taxon>Lachnospiraceae</taxon>
        <taxon>Dorea</taxon>
    </lineage>
</organism>
<dbReference type="InterPro" id="IPR036423">
    <property type="entry name" value="SOD-like_Cu/Zn_dom_sf"/>
</dbReference>
<reference evidence="4 5" key="1">
    <citation type="submission" date="2015-09" db="EMBL/GenBank/DDBJ databases">
        <authorList>
            <consortium name="Pathogen Informatics"/>
        </authorList>
    </citation>
    <scope>NUCLEOTIDE SEQUENCE [LARGE SCALE GENOMIC DNA]</scope>
    <source>
        <strain evidence="4 5">2789STDY5608866</strain>
    </source>
</reference>
<evidence type="ECO:0000256" key="1">
    <source>
        <dbReference type="ARBA" id="ARBA00010457"/>
    </source>
</evidence>
<dbReference type="AlphaFoldDB" id="A0A173Z4Z7"/>
<feature type="compositionally biased region" description="Basic and acidic residues" evidence="2">
    <location>
        <begin position="78"/>
        <end position="96"/>
    </location>
</feature>
<name>A0A173Z4Z7_9FIRM</name>
<dbReference type="GO" id="GO:0006801">
    <property type="term" value="P:superoxide metabolic process"/>
    <property type="evidence" value="ECO:0007669"/>
    <property type="project" value="InterPro"/>
</dbReference>
<dbReference type="PANTHER" id="PTHR10003">
    <property type="entry name" value="SUPEROXIDE DISMUTASE CU-ZN -RELATED"/>
    <property type="match status" value="1"/>
</dbReference>
<evidence type="ECO:0000259" key="3">
    <source>
        <dbReference type="Pfam" id="PF00080"/>
    </source>
</evidence>
<gene>
    <name evidence="4" type="primary">yojM</name>
    <name evidence="4" type="ORF">ERS852423_01236</name>
</gene>
<proteinExistence type="inferred from homology"/>